<protein>
    <recommendedName>
        <fullName evidence="3">Cell division protein ZipA</fullName>
    </recommendedName>
</protein>
<dbReference type="RefSeq" id="WP_344882602.1">
    <property type="nucleotide sequence ID" value="NZ_BAABAL010000019.1"/>
</dbReference>
<evidence type="ECO:0008006" key="3">
    <source>
        <dbReference type="Google" id="ProtNLM"/>
    </source>
</evidence>
<evidence type="ECO:0000313" key="2">
    <source>
        <dbReference type="Proteomes" id="UP001501747"/>
    </source>
</evidence>
<reference evidence="2" key="1">
    <citation type="journal article" date="2019" name="Int. J. Syst. Evol. Microbiol.">
        <title>The Global Catalogue of Microorganisms (GCM) 10K type strain sequencing project: providing services to taxonomists for standard genome sequencing and annotation.</title>
        <authorList>
            <consortium name="The Broad Institute Genomics Platform"/>
            <consortium name="The Broad Institute Genome Sequencing Center for Infectious Disease"/>
            <person name="Wu L."/>
            <person name="Ma J."/>
        </authorList>
    </citation>
    <scope>NUCLEOTIDE SEQUENCE [LARGE SCALE GENOMIC DNA]</scope>
    <source>
        <strain evidence="2">JCM 17342</strain>
    </source>
</reference>
<gene>
    <name evidence="1" type="ORF">GCM10022247_62000</name>
</gene>
<accession>A0ABP7TPL9</accession>
<dbReference type="EMBL" id="BAABAL010000019">
    <property type="protein sequence ID" value="GAA4028622.1"/>
    <property type="molecule type" value="Genomic_DNA"/>
</dbReference>
<name>A0ABP7TPL9_9PSEU</name>
<dbReference type="Proteomes" id="UP001501747">
    <property type="component" value="Unassembled WGS sequence"/>
</dbReference>
<sequence>MWFYVLLGIVVVGLLVAAFLDRKAKKTRGELRPSPLDPEGHRAKIEPGFVRPESSMIVPTSDS</sequence>
<organism evidence="1 2">
    <name type="scientific">Allokutzneria multivorans</name>
    <dbReference type="NCBI Taxonomy" id="1142134"/>
    <lineage>
        <taxon>Bacteria</taxon>
        <taxon>Bacillati</taxon>
        <taxon>Actinomycetota</taxon>
        <taxon>Actinomycetes</taxon>
        <taxon>Pseudonocardiales</taxon>
        <taxon>Pseudonocardiaceae</taxon>
        <taxon>Allokutzneria</taxon>
    </lineage>
</organism>
<keyword evidence="2" id="KW-1185">Reference proteome</keyword>
<evidence type="ECO:0000313" key="1">
    <source>
        <dbReference type="EMBL" id="GAA4028622.1"/>
    </source>
</evidence>
<proteinExistence type="predicted"/>
<comment type="caution">
    <text evidence="1">The sequence shown here is derived from an EMBL/GenBank/DDBJ whole genome shotgun (WGS) entry which is preliminary data.</text>
</comment>